<feature type="transmembrane region" description="Helical" evidence="5">
    <location>
        <begin position="206"/>
        <end position="225"/>
    </location>
</feature>
<comment type="subcellular location">
    <subcellularLocation>
        <location evidence="1">Membrane</location>
        <topology evidence="1">Multi-pass membrane protein</topology>
    </subcellularLocation>
</comment>
<evidence type="ECO:0000313" key="6">
    <source>
        <dbReference type="EMBL" id="GAU25738.1"/>
    </source>
</evidence>
<dbReference type="InterPro" id="IPR037185">
    <property type="entry name" value="EmrE-like"/>
</dbReference>
<dbReference type="Gene3D" id="1.10.3730.20">
    <property type="match status" value="1"/>
</dbReference>
<keyword evidence="7" id="KW-1185">Reference proteome</keyword>
<dbReference type="GO" id="GO:0016020">
    <property type="term" value="C:membrane"/>
    <property type="evidence" value="ECO:0007669"/>
    <property type="project" value="InterPro"/>
</dbReference>
<dbReference type="AlphaFoldDB" id="A0A2Z6M3Q7"/>
<sequence>MESLRIGTWGGKAKCIGALLCVGGALVTSLYKGREFYISHHHAHHSAQTSAVAAHQIHMLRGTFFLIAACFSYTTWFILQVYLPPFFICKVDESISTEVLGNNAIMHYGNTSVSSNRRMLRLQQRSLEIRVESTAHYYNLLTTPAPALAPPLLKPLIEALATAATFCLISMAITLKGPTYPPMFNPLALIFVAISEALILGEPLKVGTLVGMVLIILGLYFFLWGKKNEIPHLPQTNVAAGELSTSIAADDSFQAQSTDNSLPNKSVHLEIEKS</sequence>
<dbReference type="SUPFAM" id="SSF103481">
    <property type="entry name" value="Multidrug resistance efflux transporter EmrE"/>
    <property type="match status" value="1"/>
</dbReference>
<name>A0A2Z6M3Q7_TRISU</name>
<organism evidence="6 7">
    <name type="scientific">Trifolium subterraneum</name>
    <name type="common">Subterranean clover</name>
    <dbReference type="NCBI Taxonomy" id="3900"/>
    <lineage>
        <taxon>Eukaryota</taxon>
        <taxon>Viridiplantae</taxon>
        <taxon>Streptophyta</taxon>
        <taxon>Embryophyta</taxon>
        <taxon>Tracheophyta</taxon>
        <taxon>Spermatophyta</taxon>
        <taxon>Magnoliopsida</taxon>
        <taxon>eudicotyledons</taxon>
        <taxon>Gunneridae</taxon>
        <taxon>Pentapetalae</taxon>
        <taxon>rosids</taxon>
        <taxon>fabids</taxon>
        <taxon>Fabales</taxon>
        <taxon>Fabaceae</taxon>
        <taxon>Papilionoideae</taxon>
        <taxon>50 kb inversion clade</taxon>
        <taxon>NPAAA clade</taxon>
        <taxon>Hologalegina</taxon>
        <taxon>IRL clade</taxon>
        <taxon>Trifolieae</taxon>
        <taxon>Trifolium</taxon>
    </lineage>
</organism>
<evidence type="ECO:0000313" key="7">
    <source>
        <dbReference type="Proteomes" id="UP000242715"/>
    </source>
</evidence>
<proteinExistence type="predicted"/>
<feature type="transmembrane region" description="Helical" evidence="5">
    <location>
        <begin position="156"/>
        <end position="175"/>
    </location>
</feature>
<protein>
    <submittedName>
        <fullName evidence="6">Uncharacterized protein</fullName>
    </submittedName>
</protein>
<dbReference type="OrthoDB" id="670984at2759"/>
<keyword evidence="2 5" id="KW-0812">Transmembrane</keyword>
<accession>A0A2Z6M3Q7</accession>
<dbReference type="EMBL" id="DF973318">
    <property type="protein sequence ID" value="GAU25738.1"/>
    <property type="molecule type" value="Genomic_DNA"/>
</dbReference>
<gene>
    <name evidence="6" type="ORF">TSUD_216690</name>
</gene>
<dbReference type="GO" id="GO:0022857">
    <property type="term" value="F:transmembrane transporter activity"/>
    <property type="evidence" value="ECO:0007669"/>
    <property type="project" value="InterPro"/>
</dbReference>
<dbReference type="InterPro" id="IPR030184">
    <property type="entry name" value="WAT1-related"/>
</dbReference>
<evidence type="ECO:0000256" key="5">
    <source>
        <dbReference type="SAM" id="Phobius"/>
    </source>
</evidence>
<reference evidence="7" key="1">
    <citation type="journal article" date="2017" name="Front. Plant Sci.">
        <title>Climate Clever Clovers: New Paradigm to Reduce the Environmental Footprint of Ruminants by Breeding Low Methanogenic Forages Utilizing Haplotype Variation.</title>
        <authorList>
            <person name="Kaur P."/>
            <person name="Appels R."/>
            <person name="Bayer P.E."/>
            <person name="Keeble-Gagnere G."/>
            <person name="Wang J."/>
            <person name="Hirakawa H."/>
            <person name="Shirasawa K."/>
            <person name="Vercoe P."/>
            <person name="Stefanova K."/>
            <person name="Durmic Z."/>
            <person name="Nichols P."/>
            <person name="Revell C."/>
            <person name="Isobe S.N."/>
            <person name="Edwards D."/>
            <person name="Erskine W."/>
        </authorList>
    </citation>
    <scope>NUCLEOTIDE SEQUENCE [LARGE SCALE GENOMIC DNA]</scope>
    <source>
        <strain evidence="7">cv. Daliak</strain>
    </source>
</reference>
<keyword evidence="4 5" id="KW-0472">Membrane</keyword>
<dbReference type="PANTHER" id="PTHR31218">
    <property type="entry name" value="WAT1-RELATED PROTEIN"/>
    <property type="match status" value="1"/>
</dbReference>
<dbReference type="Proteomes" id="UP000242715">
    <property type="component" value="Unassembled WGS sequence"/>
</dbReference>
<keyword evidence="3 5" id="KW-1133">Transmembrane helix</keyword>
<evidence type="ECO:0000256" key="3">
    <source>
        <dbReference type="ARBA" id="ARBA00022989"/>
    </source>
</evidence>
<feature type="transmembrane region" description="Helical" evidence="5">
    <location>
        <begin position="182"/>
        <end position="200"/>
    </location>
</feature>
<evidence type="ECO:0000256" key="4">
    <source>
        <dbReference type="ARBA" id="ARBA00023136"/>
    </source>
</evidence>
<feature type="transmembrane region" description="Helical" evidence="5">
    <location>
        <begin position="64"/>
        <end position="83"/>
    </location>
</feature>
<evidence type="ECO:0000256" key="1">
    <source>
        <dbReference type="ARBA" id="ARBA00004141"/>
    </source>
</evidence>
<evidence type="ECO:0000256" key="2">
    <source>
        <dbReference type="ARBA" id="ARBA00022692"/>
    </source>
</evidence>